<keyword evidence="4 5" id="KW-0472">Membrane</keyword>
<keyword evidence="2 5" id="KW-0812">Transmembrane</keyword>
<accession>A0A1M7RA36</accession>
<feature type="transmembrane region" description="Helical" evidence="5">
    <location>
        <begin position="102"/>
        <end position="120"/>
    </location>
</feature>
<feature type="transmembrane region" description="Helical" evidence="5">
    <location>
        <begin position="344"/>
        <end position="367"/>
    </location>
</feature>
<dbReference type="GO" id="GO:0022857">
    <property type="term" value="F:transmembrane transporter activity"/>
    <property type="evidence" value="ECO:0007669"/>
    <property type="project" value="InterPro"/>
</dbReference>
<comment type="subcellular location">
    <subcellularLocation>
        <location evidence="1">Membrane</location>
        <topology evidence="1">Multi-pass membrane protein</topology>
    </subcellularLocation>
</comment>
<dbReference type="Proteomes" id="UP000184440">
    <property type="component" value="Unassembled WGS sequence"/>
</dbReference>
<dbReference type="EMBL" id="FRCS01000009">
    <property type="protein sequence ID" value="SHN43184.1"/>
    <property type="molecule type" value="Genomic_DNA"/>
</dbReference>
<evidence type="ECO:0000259" key="6">
    <source>
        <dbReference type="Pfam" id="PF00324"/>
    </source>
</evidence>
<dbReference type="PIRSF" id="PIRSF006060">
    <property type="entry name" value="AA_transporter"/>
    <property type="match status" value="1"/>
</dbReference>
<dbReference type="PANTHER" id="PTHR42770:SF7">
    <property type="entry name" value="MEMBRANE PROTEIN"/>
    <property type="match status" value="1"/>
</dbReference>
<dbReference type="Pfam" id="PF00324">
    <property type="entry name" value="AA_permease"/>
    <property type="match status" value="1"/>
</dbReference>
<keyword evidence="3 5" id="KW-1133">Transmembrane helix</keyword>
<feature type="transmembrane region" description="Helical" evidence="5">
    <location>
        <begin position="159"/>
        <end position="183"/>
    </location>
</feature>
<feature type="transmembrane region" description="Helical" evidence="5">
    <location>
        <begin position="298"/>
        <end position="323"/>
    </location>
</feature>
<feature type="transmembrane region" description="Helical" evidence="5">
    <location>
        <begin position="12"/>
        <end position="33"/>
    </location>
</feature>
<feature type="transmembrane region" description="Helical" evidence="5">
    <location>
        <begin position="413"/>
        <end position="433"/>
    </location>
</feature>
<feature type="transmembrane region" description="Helical" evidence="5">
    <location>
        <begin position="445"/>
        <end position="465"/>
    </location>
</feature>
<dbReference type="RefSeq" id="WP_073260958.1">
    <property type="nucleotide sequence ID" value="NZ_FRCS01000009.1"/>
</dbReference>
<proteinExistence type="predicted"/>
<dbReference type="InterPro" id="IPR004841">
    <property type="entry name" value="AA-permease/SLC12A_dom"/>
</dbReference>
<reference evidence="7 8" key="1">
    <citation type="submission" date="2016-11" db="EMBL/GenBank/DDBJ databases">
        <authorList>
            <person name="Jaros S."/>
            <person name="Januszkiewicz K."/>
            <person name="Wedrychowicz H."/>
        </authorList>
    </citation>
    <scope>NUCLEOTIDE SEQUENCE [LARGE SCALE GENOMIC DNA]</scope>
    <source>
        <strain evidence="7 8">DSM 46144</strain>
    </source>
</reference>
<dbReference type="OrthoDB" id="4568421at2"/>
<name>A0A1M7RA36_9ACTN</name>
<evidence type="ECO:0000256" key="3">
    <source>
        <dbReference type="ARBA" id="ARBA00022989"/>
    </source>
</evidence>
<dbReference type="InterPro" id="IPR050367">
    <property type="entry name" value="APC_superfamily"/>
</dbReference>
<organism evidence="7 8">
    <name type="scientific">Cryptosporangium aurantiacum</name>
    <dbReference type="NCBI Taxonomy" id="134849"/>
    <lineage>
        <taxon>Bacteria</taxon>
        <taxon>Bacillati</taxon>
        <taxon>Actinomycetota</taxon>
        <taxon>Actinomycetes</taxon>
        <taxon>Cryptosporangiales</taxon>
        <taxon>Cryptosporangiaceae</taxon>
        <taxon>Cryptosporangium</taxon>
    </lineage>
</organism>
<evidence type="ECO:0000256" key="1">
    <source>
        <dbReference type="ARBA" id="ARBA00004141"/>
    </source>
</evidence>
<feature type="transmembrane region" description="Helical" evidence="5">
    <location>
        <begin position="203"/>
        <end position="223"/>
    </location>
</feature>
<dbReference type="Gene3D" id="1.20.1740.10">
    <property type="entry name" value="Amino acid/polyamine transporter I"/>
    <property type="match status" value="1"/>
</dbReference>
<feature type="transmembrane region" description="Helical" evidence="5">
    <location>
        <begin position="45"/>
        <end position="65"/>
    </location>
</feature>
<dbReference type="GO" id="GO:0005886">
    <property type="term" value="C:plasma membrane"/>
    <property type="evidence" value="ECO:0007669"/>
    <property type="project" value="UniProtKB-SubCell"/>
</dbReference>
<keyword evidence="8" id="KW-1185">Reference proteome</keyword>
<evidence type="ECO:0000256" key="5">
    <source>
        <dbReference type="SAM" id="Phobius"/>
    </source>
</evidence>
<feature type="transmembrane region" description="Helical" evidence="5">
    <location>
        <begin position="379"/>
        <end position="406"/>
    </location>
</feature>
<feature type="domain" description="Amino acid permease/ SLC12A" evidence="6">
    <location>
        <begin position="41"/>
        <end position="403"/>
    </location>
</feature>
<dbReference type="AlphaFoldDB" id="A0A1M7RA36"/>
<evidence type="ECO:0000256" key="4">
    <source>
        <dbReference type="ARBA" id="ARBA00023136"/>
    </source>
</evidence>
<sequence>MAGDGPRLGRELSIWEAVGISVALMAPSMAANINPQGMVGNVGRAVPLTFALATVGVLLVAYTFVRLTQKFHHSGSVYGFVGATLGARPGVVAGWGLLGTYLFYAVVTSTASARFLVAFLDGTGLWDAPPDWIVLPLAALVLLGVLWLTVSPIRLGTRVLLVVEAATVALILIVAVVILVKLLGDDAPGGQSVTFSPFTVPDGTATSALFLGVVFGFLSFAGFEAAATLGEETRHPRRDIPRAILGTAIFGGLYFVFVTWVEVMGFGTDAAGLDAFANSGSLFGDLGTQYVGAWLGDLISLGAAISAFGCALACSVGASRLLYAMARDGIAPAPLARVSPTKRTPVGAAIGVAVAAAVIEVLLWLVYRTGTDDTSLSVFVAAGVIGTLVLLVVYVLASVGVIRLLFIDRDPRVRTWEVVVPVGGLIVLGYTLYRNVIPLPEGRSLIAPVVAALWLLAGLVFVLAAPRLARRAGEALTADEGLTAAKERA</sequence>
<feature type="transmembrane region" description="Helical" evidence="5">
    <location>
        <begin position="243"/>
        <end position="261"/>
    </location>
</feature>
<evidence type="ECO:0000256" key="2">
    <source>
        <dbReference type="ARBA" id="ARBA00022692"/>
    </source>
</evidence>
<protein>
    <submittedName>
        <fullName evidence="7">Amino acid/polyamine/organocation transporter, APC superfamily</fullName>
    </submittedName>
</protein>
<evidence type="ECO:0000313" key="7">
    <source>
        <dbReference type="EMBL" id="SHN43184.1"/>
    </source>
</evidence>
<dbReference type="STRING" id="134849.SAMN05443668_10968"/>
<feature type="transmembrane region" description="Helical" evidence="5">
    <location>
        <begin position="132"/>
        <end position="150"/>
    </location>
</feature>
<dbReference type="PANTHER" id="PTHR42770">
    <property type="entry name" value="AMINO ACID TRANSPORTER-RELATED"/>
    <property type="match status" value="1"/>
</dbReference>
<evidence type="ECO:0000313" key="8">
    <source>
        <dbReference type="Proteomes" id="UP000184440"/>
    </source>
</evidence>
<gene>
    <name evidence="7" type="ORF">SAMN05443668_10968</name>
</gene>